<dbReference type="Gene3D" id="4.10.280.10">
    <property type="entry name" value="Helix-loop-helix DNA-binding domain"/>
    <property type="match status" value="1"/>
</dbReference>
<evidence type="ECO:0000256" key="5">
    <source>
        <dbReference type="RuleBase" id="RU369104"/>
    </source>
</evidence>
<dbReference type="PANTHER" id="PTHR11514:SF115">
    <property type="entry name" value="TRANSCRIPTION FACTOR"/>
    <property type="match status" value="1"/>
</dbReference>
<dbReference type="PROSITE" id="PS50888">
    <property type="entry name" value="BHLH"/>
    <property type="match status" value="1"/>
</dbReference>
<feature type="region of interest" description="Disordered" evidence="6">
    <location>
        <begin position="365"/>
        <end position="400"/>
    </location>
</feature>
<evidence type="ECO:0000256" key="4">
    <source>
        <dbReference type="ARBA" id="ARBA00023242"/>
    </source>
</evidence>
<dbReference type="Pfam" id="PF14215">
    <property type="entry name" value="bHLH-MYC_N"/>
    <property type="match status" value="1"/>
</dbReference>
<evidence type="ECO:0000256" key="2">
    <source>
        <dbReference type="ARBA" id="ARBA00023015"/>
    </source>
</evidence>
<dbReference type="Pfam" id="PF22754">
    <property type="entry name" value="bHLH-TF_ACT-like_plant"/>
    <property type="match status" value="1"/>
</dbReference>
<protein>
    <recommendedName>
        <fullName evidence="5">Transcription factor</fullName>
        <shortName evidence="5">bHLH transcription factor</shortName>
    </recommendedName>
    <alternativeName>
        <fullName evidence="5">Basic helix-loop-helix protein</fullName>
    </alternativeName>
</protein>
<keyword evidence="2 5" id="KW-0805">Transcription regulation</keyword>
<organism evidence="8">
    <name type="scientific">Prunus dulcis</name>
    <name type="common">Almond</name>
    <name type="synonym">Amygdalus dulcis</name>
    <dbReference type="NCBI Taxonomy" id="3755"/>
    <lineage>
        <taxon>Eukaryota</taxon>
        <taxon>Viridiplantae</taxon>
        <taxon>Streptophyta</taxon>
        <taxon>Embryophyta</taxon>
        <taxon>Tracheophyta</taxon>
        <taxon>Spermatophyta</taxon>
        <taxon>Magnoliopsida</taxon>
        <taxon>eudicotyledons</taxon>
        <taxon>Gunneridae</taxon>
        <taxon>Pentapetalae</taxon>
        <taxon>rosids</taxon>
        <taxon>fabids</taxon>
        <taxon>Rosales</taxon>
        <taxon>Rosaceae</taxon>
        <taxon>Amygdaloideae</taxon>
        <taxon>Amygdaleae</taxon>
        <taxon>Prunus</taxon>
    </lineage>
</organism>
<dbReference type="SUPFAM" id="SSF47459">
    <property type="entry name" value="HLH, helix-loop-helix DNA-binding domain"/>
    <property type="match status" value="1"/>
</dbReference>
<evidence type="ECO:0000256" key="1">
    <source>
        <dbReference type="ARBA" id="ARBA00004123"/>
    </source>
</evidence>
<feature type="non-terminal residue" evidence="8">
    <location>
        <position position="1"/>
    </location>
</feature>
<dbReference type="InterPro" id="IPR036638">
    <property type="entry name" value="HLH_DNA-bd_sf"/>
</dbReference>
<dbReference type="GO" id="GO:0000976">
    <property type="term" value="F:transcription cis-regulatory region binding"/>
    <property type="evidence" value="ECO:0007669"/>
    <property type="project" value="TreeGrafter"/>
</dbReference>
<evidence type="ECO:0000256" key="3">
    <source>
        <dbReference type="ARBA" id="ARBA00023163"/>
    </source>
</evidence>
<dbReference type="Pfam" id="PF00010">
    <property type="entry name" value="HLH"/>
    <property type="match status" value="1"/>
</dbReference>
<comment type="subcellular location">
    <subcellularLocation>
        <location evidence="1 5">Nucleus</location>
    </subcellularLocation>
</comment>
<gene>
    <name evidence="8" type="ORF">Prudu_014441</name>
</gene>
<dbReference type="GO" id="GO:0046983">
    <property type="term" value="F:protein dimerization activity"/>
    <property type="evidence" value="ECO:0007669"/>
    <property type="project" value="InterPro"/>
</dbReference>
<dbReference type="EMBL" id="AP019301">
    <property type="protein sequence ID" value="BBH03537.1"/>
    <property type="molecule type" value="Genomic_DNA"/>
</dbReference>
<reference evidence="8" key="1">
    <citation type="journal article" date="2019" name="Science">
        <title>Mutation of a bHLH transcription factor allowed almond domestication.</title>
        <authorList>
            <person name="Sanchez-Perez R."/>
            <person name="Pavan S."/>
            <person name="Mazzeo R."/>
            <person name="Moldovan C."/>
            <person name="Aiese Cigliano R."/>
            <person name="Del Cueto J."/>
            <person name="Ricciardi F."/>
            <person name="Lotti C."/>
            <person name="Ricciardi L."/>
            <person name="Dicenta F."/>
            <person name="Lopez-Marques R.L."/>
            <person name="Lindberg Moller B."/>
        </authorList>
    </citation>
    <scope>NUCLEOTIDE SEQUENCE</scope>
</reference>
<name>A0A4Y1RI40_PRUDU</name>
<evidence type="ECO:0000259" key="7">
    <source>
        <dbReference type="PROSITE" id="PS50888"/>
    </source>
</evidence>
<feature type="domain" description="BHLH" evidence="7">
    <location>
        <begin position="306"/>
        <end position="355"/>
    </location>
</feature>
<dbReference type="InterPro" id="IPR045084">
    <property type="entry name" value="AIB/MYC-like"/>
</dbReference>
<evidence type="ECO:0000313" key="8">
    <source>
        <dbReference type="EMBL" id="BBH03537.1"/>
    </source>
</evidence>
<dbReference type="PANTHER" id="PTHR11514">
    <property type="entry name" value="MYC"/>
    <property type="match status" value="1"/>
</dbReference>
<feature type="compositionally biased region" description="Low complexity" evidence="6">
    <location>
        <begin position="376"/>
        <end position="391"/>
    </location>
</feature>
<feature type="region of interest" description="Disordered" evidence="6">
    <location>
        <begin position="267"/>
        <end position="311"/>
    </location>
</feature>
<sequence>TPALQEQQPKNKKIKIEAMEEIISSSSPTNFCQENSSIFQKRLQFIFQNRPERWLYSIFWQASNDSNDQVSLSWAGGDFRINRDLATKSSNKRRKVVNKDVEDLFHEDLVDLAMVDHGDVTDSEWFYFYSVSLTQTFAAGHASNNVLGRAFCSGGFVWLAGAHELQFYECERVKEARMHGIQTLVCIATPCGVLEFASLDVIKEDWGLVHLSKSLFGSDNNNKVSQEGSCEGNALVHLLENGMFSGTQKEMTRQGCTKEAAHINICDSSPDSPSDSVGNFTSENTANTRSKKNKRSSSTNGASRASQLLNHVEAERQRREKLNHRFYVLRSVVPNVSKMDRSSLLADAVSYINQLKAKVEELEAKVQEQPKNPKVSNASSIDHQSSQSTSSIVNHPHSSYNNRSVAPLEVDVKILGSDAIIRVQCRDQDYPYARLMNALKALGLQVYHASISSVKDLMIQDVVARVPYGFTSEEAMRVSITKSGGGGGSGNMVVVVEVVVDVDVLEEEVVVVVVLEVEVEVEEKDVEVEVVSFFKMNYGILGIKKIH</sequence>
<keyword evidence="3 5" id="KW-0804">Transcription</keyword>
<feature type="compositionally biased region" description="Polar residues" evidence="6">
    <location>
        <begin position="277"/>
        <end position="286"/>
    </location>
</feature>
<keyword evidence="4 5" id="KW-0539">Nucleus</keyword>
<dbReference type="InterPro" id="IPR054502">
    <property type="entry name" value="bHLH-TF_ACT-like_plant"/>
</dbReference>
<feature type="compositionally biased region" description="Low complexity" evidence="6">
    <location>
        <begin position="267"/>
        <end position="276"/>
    </location>
</feature>
<evidence type="ECO:0000256" key="6">
    <source>
        <dbReference type="SAM" id="MobiDB-lite"/>
    </source>
</evidence>
<accession>A0A4Y1RI40</accession>
<keyword evidence="8" id="KW-0238">DNA-binding</keyword>
<proteinExistence type="predicted"/>
<dbReference type="GO" id="GO:0005634">
    <property type="term" value="C:nucleus"/>
    <property type="evidence" value="ECO:0007669"/>
    <property type="project" value="UniProtKB-SubCell"/>
</dbReference>
<dbReference type="GO" id="GO:0003700">
    <property type="term" value="F:DNA-binding transcription factor activity"/>
    <property type="evidence" value="ECO:0007669"/>
    <property type="project" value="InterPro"/>
</dbReference>
<dbReference type="InterPro" id="IPR011598">
    <property type="entry name" value="bHLH_dom"/>
</dbReference>
<dbReference type="AlphaFoldDB" id="A0A4Y1RI40"/>
<dbReference type="SMART" id="SM00353">
    <property type="entry name" value="HLH"/>
    <property type="match status" value="1"/>
</dbReference>
<dbReference type="InterPro" id="IPR025610">
    <property type="entry name" value="MYC/MYB_N"/>
</dbReference>